<reference evidence="1" key="1">
    <citation type="journal article" date="2015" name="Nature">
        <title>Complex archaea that bridge the gap between prokaryotes and eukaryotes.</title>
        <authorList>
            <person name="Spang A."/>
            <person name="Saw J.H."/>
            <person name="Jorgensen S.L."/>
            <person name="Zaremba-Niedzwiedzka K."/>
            <person name="Martijn J."/>
            <person name="Lind A.E."/>
            <person name="van Eijk R."/>
            <person name="Schleper C."/>
            <person name="Guy L."/>
            <person name="Ettema T.J."/>
        </authorList>
    </citation>
    <scope>NUCLEOTIDE SEQUENCE</scope>
</reference>
<evidence type="ECO:0000313" key="1">
    <source>
        <dbReference type="EMBL" id="KKN34549.1"/>
    </source>
</evidence>
<sequence>MGCIVIEHFEEEQITDTDFGKNKPAHVDVHKAQRGIISLHSISVAAFENITIHTTRPGTTANKIDQIAGVRIKTSWGDHLVVFNDQPMDFSKAMDAACSHQKINEITTKMSPYWQQFGKQ</sequence>
<gene>
    <name evidence="1" type="ORF">LCGC14_0792660</name>
</gene>
<accession>A0A0F9PWE7</accession>
<organism evidence="1">
    <name type="scientific">marine sediment metagenome</name>
    <dbReference type="NCBI Taxonomy" id="412755"/>
    <lineage>
        <taxon>unclassified sequences</taxon>
        <taxon>metagenomes</taxon>
        <taxon>ecological metagenomes</taxon>
    </lineage>
</organism>
<name>A0A0F9PWE7_9ZZZZ</name>
<protein>
    <submittedName>
        <fullName evidence="1">Uncharacterized protein</fullName>
    </submittedName>
</protein>
<dbReference type="AlphaFoldDB" id="A0A0F9PWE7"/>
<proteinExistence type="predicted"/>
<comment type="caution">
    <text evidence="1">The sequence shown here is derived from an EMBL/GenBank/DDBJ whole genome shotgun (WGS) entry which is preliminary data.</text>
</comment>
<dbReference type="EMBL" id="LAZR01002098">
    <property type="protein sequence ID" value="KKN34549.1"/>
    <property type="molecule type" value="Genomic_DNA"/>
</dbReference>